<comment type="caution">
    <text evidence="1">The sequence shown here is derived from an EMBL/GenBank/DDBJ whole genome shotgun (WGS) entry which is preliminary data.</text>
</comment>
<organism evidence="1 2">
    <name type="scientific">Flemingia macrophylla</name>
    <dbReference type="NCBI Taxonomy" id="520843"/>
    <lineage>
        <taxon>Eukaryota</taxon>
        <taxon>Viridiplantae</taxon>
        <taxon>Streptophyta</taxon>
        <taxon>Embryophyta</taxon>
        <taxon>Tracheophyta</taxon>
        <taxon>Spermatophyta</taxon>
        <taxon>Magnoliopsida</taxon>
        <taxon>eudicotyledons</taxon>
        <taxon>Gunneridae</taxon>
        <taxon>Pentapetalae</taxon>
        <taxon>rosids</taxon>
        <taxon>fabids</taxon>
        <taxon>Fabales</taxon>
        <taxon>Fabaceae</taxon>
        <taxon>Papilionoideae</taxon>
        <taxon>50 kb inversion clade</taxon>
        <taxon>NPAAA clade</taxon>
        <taxon>indigoferoid/millettioid clade</taxon>
        <taxon>Phaseoleae</taxon>
        <taxon>Flemingia</taxon>
    </lineage>
</organism>
<dbReference type="Proteomes" id="UP001603857">
    <property type="component" value="Unassembled WGS sequence"/>
</dbReference>
<dbReference type="AlphaFoldDB" id="A0ABD1MX46"/>
<name>A0ABD1MX46_9FABA</name>
<dbReference type="EMBL" id="JBGMDY010000003">
    <property type="protein sequence ID" value="KAL2340410.1"/>
    <property type="molecule type" value="Genomic_DNA"/>
</dbReference>
<evidence type="ECO:0000313" key="1">
    <source>
        <dbReference type="EMBL" id="KAL2340410.1"/>
    </source>
</evidence>
<gene>
    <name evidence="1" type="ORF">Fmac_008350</name>
</gene>
<protein>
    <submittedName>
        <fullName evidence="1">Uncharacterized protein</fullName>
    </submittedName>
</protein>
<reference evidence="1 2" key="1">
    <citation type="submission" date="2024-08" db="EMBL/GenBank/DDBJ databases">
        <title>Insights into the chromosomal genome structure of Flemingia macrophylla.</title>
        <authorList>
            <person name="Ding Y."/>
            <person name="Zhao Y."/>
            <person name="Bi W."/>
            <person name="Wu M."/>
            <person name="Zhao G."/>
            <person name="Gong Y."/>
            <person name="Li W."/>
            <person name="Zhang P."/>
        </authorList>
    </citation>
    <scope>NUCLEOTIDE SEQUENCE [LARGE SCALE GENOMIC DNA]</scope>
    <source>
        <strain evidence="1">DYQJB</strain>
        <tissue evidence="1">Leaf</tissue>
    </source>
</reference>
<sequence>MATDKSAETRKLEGKLDALVNLVTQLAQSGVNEHHEAYAASIYNKPLQE</sequence>
<keyword evidence="2" id="KW-1185">Reference proteome</keyword>
<proteinExistence type="predicted"/>
<evidence type="ECO:0000313" key="2">
    <source>
        <dbReference type="Proteomes" id="UP001603857"/>
    </source>
</evidence>
<accession>A0ABD1MX46</accession>